<dbReference type="EMBL" id="JACEIK010003420">
    <property type="protein sequence ID" value="MCD9641662.1"/>
    <property type="molecule type" value="Genomic_DNA"/>
</dbReference>
<feature type="non-terminal residue" evidence="2">
    <location>
        <position position="55"/>
    </location>
</feature>
<dbReference type="Proteomes" id="UP000823775">
    <property type="component" value="Unassembled WGS sequence"/>
</dbReference>
<feature type="non-terminal residue" evidence="2">
    <location>
        <position position="1"/>
    </location>
</feature>
<evidence type="ECO:0000313" key="3">
    <source>
        <dbReference type="Proteomes" id="UP000823775"/>
    </source>
</evidence>
<organism evidence="2 3">
    <name type="scientific">Datura stramonium</name>
    <name type="common">Jimsonweed</name>
    <name type="synonym">Common thornapple</name>
    <dbReference type="NCBI Taxonomy" id="4076"/>
    <lineage>
        <taxon>Eukaryota</taxon>
        <taxon>Viridiplantae</taxon>
        <taxon>Streptophyta</taxon>
        <taxon>Embryophyta</taxon>
        <taxon>Tracheophyta</taxon>
        <taxon>Spermatophyta</taxon>
        <taxon>Magnoliopsida</taxon>
        <taxon>eudicotyledons</taxon>
        <taxon>Gunneridae</taxon>
        <taxon>Pentapetalae</taxon>
        <taxon>asterids</taxon>
        <taxon>lamiids</taxon>
        <taxon>Solanales</taxon>
        <taxon>Solanaceae</taxon>
        <taxon>Solanoideae</taxon>
        <taxon>Datureae</taxon>
        <taxon>Datura</taxon>
    </lineage>
</organism>
<evidence type="ECO:0000313" key="2">
    <source>
        <dbReference type="EMBL" id="MCD9641662.1"/>
    </source>
</evidence>
<proteinExistence type="predicted"/>
<reference evidence="2 3" key="1">
    <citation type="journal article" date="2021" name="BMC Genomics">
        <title>Datura genome reveals duplications of psychoactive alkaloid biosynthetic genes and high mutation rate following tissue culture.</title>
        <authorList>
            <person name="Rajewski A."/>
            <person name="Carter-House D."/>
            <person name="Stajich J."/>
            <person name="Litt A."/>
        </authorList>
    </citation>
    <scope>NUCLEOTIDE SEQUENCE [LARGE SCALE GENOMIC DNA]</scope>
    <source>
        <strain evidence="2">AR-01</strain>
    </source>
</reference>
<name>A0ABS8V5G1_DATST</name>
<accession>A0ABS8V5G1</accession>
<protein>
    <submittedName>
        <fullName evidence="2">Uncharacterized protein</fullName>
    </submittedName>
</protein>
<gene>
    <name evidence="2" type="ORF">HAX54_028003</name>
</gene>
<keyword evidence="3" id="KW-1185">Reference proteome</keyword>
<evidence type="ECO:0000256" key="1">
    <source>
        <dbReference type="SAM" id="MobiDB-lite"/>
    </source>
</evidence>
<comment type="caution">
    <text evidence="2">The sequence shown here is derived from an EMBL/GenBank/DDBJ whole genome shotgun (WGS) entry which is preliminary data.</text>
</comment>
<sequence>PKVSTGNNKANPPPQTRMQTRNGARLTVQDTSVGAQNALANNARVPEASCSSTSP</sequence>
<feature type="region of interest" description="Disordered" evidence="1">
    <location>
        <begin position="1"/>
        <end position="24"/>
    </location>
</feature>